<dbReference type="PIRSF" id="PIRSF028977">
    <property type="entry name" value="Nucleolar_complex_p3"/>
    <property type="match status" value="1"/>
</dbReference>
<comment type="function">
    <text evidence="5">Required for synthesis of 60S ribosomal subunits and the transport of pre-ribosomes from the nucleoplasm to the cytoplasm.</text>
</comment>
<dbReference type="GeneID" id="42002224"/>
<accession>A0A507CBB8</accession>
<gene>
    <name evidence="9" type="ORF">SmJEL517_g00999</name>
</gene>
<dbReference type="PANTHER" id="PTHR14428:SF5">
    <property type="entry name" value="NUCLEOLAR COMPLEX PROTEIN 3 HOMOLOG"/>
    <property type="match status" value="1"/>
</dbReference>
<evidence type="ECO:0000256" key="3">
    <source>
        <dbReference type="ARBA" id="ARBA00023054"/>
    </source>
</evidence>
<evidence type="ECO:0000313" key="10">
    <source>
        <dbReference type="Proteomes" id="UP000319731"/>
    </source>
</evidence>
<evidence type="ECO:0000256" key="4">
    <source>
        <dbReference type="ARBA" id="ARBA00023242"/>
    </source>
</evidence>
<keyword evidence="5" id="KW-0690">Ribosome biogenesis</keyword>
<name>A0A507CBB8_9FUNG</name>
<evidence type="ECO:0000313" key="9">
    <source>
        <dbReference type="EMBL" id="TPX36912.1"/>
    </source>
</evidence>
<dbReference type="AlphaFoldDB" id="A0A507CBB8"/>
<dbReference type="OrthoDB" id="10263597at2759"/>
<keyword evidence="4" id="KW-0539">Nucleus</keyword>
<dbReference type="PANTHER" id="PTHR14428">
    <property type="entry name" value="NUCLEOLAR COMPLEX PROTEIN 3"/>
    <property type="match status" value="1"/>
</dbReference>
<proteinExistence type="inferred from homology"/>
<reference evidence="9 10" key="1">
    <citation type="journal article" date="2019" name="Sci. Rep.">
        <title>Comparative genomics of chytrid fungi reveal insights into the obligate biotrophic and pathogenic lifestyle of Synchytrium endobioticum.</title>
        <authorList>
            <person name="van de Vossenberg B.T.L.H."/>
            <person name="Warris S."/>
            <person name="Nguyen H.D.T."/>
            <person name="van Gent-Pelzer M.P.E."/>
            <person name="Joly D.L."/>
            <person name="van de Geest H.C."/>
            <person name="Bonants P.J.M."/>
            <person name="Smith D.S."/>
            <person name="Levesque C.A."/>
            <person name="van der Lee T.A.J."/>
        </authorList>
    </citation>
    <scope>NUCLEOTIDE SEQUENCE [LARGE SCALE GENOMIC DNA]</scope>
    <source>
        <strain evidence="9 10">JEL517</strain>
    </source>
</reference>
<comment type="caution">
    <text evidence="9">The sequence shown here is derived from an EMBL/GenBank/DDBJ whole genome shotgun (WGS) entry which is preliminary data.</text>
</comment>
<keyword evidence="10" id="KW-1185">Reference proteome</keyword>
<keyword evidence="3" id="KW-0175">Coiled coil</keyword>
<dbReference type="EMBL" id="QEAO01000003">
    <property type="protein sequence ID" value="TPX36912.1"/>
    <property type="molecule type" value="Genomic_DNA"/>
</dbReference>
<dbReference type="GO" id="GO:0042254">
    <property type="term" value="P:ribosome biogenesis"/>
    <property type="evidence" value="ECO:0007669"/>
    <property type="project" value="UniProtKB-KW"/>
</dbReference>
<dbReference type="Pfam" id="PF07540">
    <property type="entry name" value="NOC3p"/>
    <property type="match status" value="1"/>
</dbReference>
<dbReference type="Proteomes" id="UP000319731">
    <property type="component" value="Unassembled WGS sequence"/>
</dbReference>
<evidence type="ECO:0000259" key="7">
    <source>
        <dbReference type="Pfam" id="PF03914"/>
    </source>
</evidence>
<protein>
    <recommendedName>
        <fullName evidence="5">Nucleolar complex-associated protein 3</fullName>
    </recommendedName>
</protein>
<evidence type="ECO:0000256" key="1">
    <source>
        <dbReference type="ARBA" id="ARBA00004604"/>
    </source>
</evidence>
<feature type="domain" description="CCAAT-binding factor" evidence="7">
    <location>
        <begin position="560"/>
        <end position="721"/>
    </location>
</feature>
<dbReference type="STRING" id="1806994.A0A507CBB8"/>
<dbReference type="InterPro" id="IPR016903">
    <property type="entry name" value="Nucleolar_cplx-assoc_3"/>
</dbReference>
<sequence>MRKKSKAGRQKTKPFLHEQNDEDVVISDEDERLLDEYGESTRFLARLNPTQLAKDAKPQAPMDRSSRPKATPIINAEDLEDDDDDLMDDGNDAEIEHMVAKALDSDAEDEIESNYEKVLAMRASKEEEEDGAVSRLPLRLDDGRFVQNHIRLDAPEVNLKGTVNPKRRTKLPPSPPTSSDTDDDNEMNQNAPKTIASLRDVSSLSSPEERRASLQETLASVASSIVGDPEQHMSGLKTLRELSGAQNPDSKIRKLALLTQLAVYKDIIPGYRIRQLTEAEKKTKVSKDVKKLRNFEQGLLTQYQSYLQSLDSIIVSTRKKGADVPASQLSVALVAINCMAELVSSVTHFNFRLNLLNALIARMTESAGSPLAEAIPTCCQALKTVFEQDEDGEASLEAVKLVSEAVKARKYRVDEQVIETLLSLRLREELPSAQEASQREKKRKREEAHISRKLRKVGKKDGELLRELKEAEAEVDKGERSRLHTETLKYVFVTYFRILKEAEDSPLLPAVLEGLAKFSHLINIDFFGDLLSILRQISAAQYAAYQASLTTQTHYNASSSLHCIIASFRLLSGQGEALNVDLRDFSAALYQQLPGGMMAALGSSEASDRGNILALMLSGLELMLLKKKQIPIDRVAAFAKRMLTIMTQLPSNGALACLNIMRSLLIRYPKLTLMLDPEGRLGTGEYKPFLEDPDLSNAFSTSMWELSLMKRHYHPYVRKLAQEVSVVDANSTPAAASTLALQTPTSVFRKYEWLRFGKLVFDPPLPKPSKGILNARQKRARVVESEVAVGLIEDLAMPDFARVWKPVK</sequence>
<feature type="region of interest" description="Disordered" evidence="6">
    <location>
        <begin position="156"/>
        <end position="189"/>
    </location>
</feature>
<dbReference type="InterPro" id="IPR011501">
    <property type="entry name" value="Noc3_N"/>
</dbReference>
<organism evidence="9 10">
    <name type="scientific">Synchytrium microbalum</name>
    <dbReference type="NCBI Taxonomy" id="1806994"/>
    <lineage>
        <taxon>Eukaryota</taxon>
        <taxon>Fungi</taxon>
        <taxon>Fungi incertae sedis</taxon>
        <taxon>Chytridiomycota</taxon>
        <taxon>Chytridiomycota incertae sedis</taxon>
        <taxon>Chytridiomycetes</taxon>
        <taxon>Synchytriales</taxon>
        <taxon>Synchytriaceae</taxon>
        <taxon>Synchytrium</taxon>
    </lineage>
</organism>
<comment type="similarity">
    <text evidence="2 5">Belongs to the CBF/MAK21 family.</text>
</comment>
<evidence type="ECO:0000256" key="6">
    <source>
        <dbReference type="SAM" id="MobiDB-lite"/>
    </source>
</evidence>
<comment type="subcellular location">
    <subcellularLocation>
        <location evidence="1 5">Nucleus</location>
        <location evidence="1 5">Nucleolus</location>
    </subcellularLocation>
</comment>
<evidence type="ECO:0000256" key="2">
    <source>
        <dbReference type="ARBA" id="ARBA00007797"/>
    </source>
</evidence>
<feature type="compositionally biased region" description="Acidic residues" evidence="6">
    <location>
        <begin position="77"/>
        <end position="90"/>
    </location>
</feature>
<dbReference type="RefSeq" id="XP_031026983.1">
    <property type="nucleotide sequence ID" value="XM_031166927.1"/>
</dbReference>
<feature type="region of interest" description="Disordered" evidence="6">
    <location>
        <begin position="1"/>
        <end position="22"/>
    </location>
</feature>
<feature type="domain" description="Nucleolar complex-associated protein 3 N-terminal" evidence="8">
    <location>
        <begin position="214"/>
        <end position="306"/>
    </location>
</feature>
<evidence type="ECO:0000259" key="8">
    <source>
        <dbReference type="Pfam" id="PF07540"/>
    </source>
</evidence>
<dbReference type="InterPro" id="IPR005612">
    <property type="entry name" value="CCAAT-binding_factor"/>
</dbReference>
<dbReference type="GO" id="GO:0005730">
    <property type="term" value="C:nucleolus"/>
    <property type="evidence" value="ECO:0007669"/>
    <property type="project" value="UniProtKB-SubCell"/>
</dbReference>
<feature type="region of interest" description="Disordered" evidence="6">
    <location>
        <begin position="46"/>
        <end position="90"/>
    </location>
</feature>
<dbReference type="Pfam" id="PF03914">
    <property type="entry name" value="CBF"/>
    <property type="match status" value="1"/>
</dbReference>
<dbReference type="GO" id="GO:0006270">
    <property type="term" value="P:DNA replication initiation"/>
    <property type="evidence" value="ECO:0007669"/>
    <property type="project" value="TreeGrafter"/>
</dbReference>
<feature type="compositionally biased region" description="Basic residues" evidence="6">
    <location>
        <begin position="1"/>
        <end position="14"/>
    </location>
</feature>
<dbReference type="GO" id="GO:0003682">
    <property type="term" value="F:chromatin binding"/>
    <property type="evidence" value="ECO:0007669"/>
    <property type="project" value="TreeGrafter"/>
</dbReference>
<evidence type="ECO:0000256" key="5">
    <source>
        <dbReference type="PIRNR" id="PIRNR028977"/>
    </source>
</evidence>